<dbReference type="SUPFAM" id="SSF53335">
    <property type="entry name" value="S-adenosyl-L-methionine-dependent methyltransferases"/>
    <property type="match status" value="1"/>
</dbReference>
<reference evidence="5" key="1">
    <citation type="submission" date="2021-03" db="EMBL/GenBank/DDBJ databases">
        <title>Evolutionary innovations through gain and loss of genes in the ectomycorrhizal Boletales.</title>
        <authorList>
            <person name="Wu G."/>
            <person name="Miyauchi S."/>
            <person name="Morin E."/>
            <person name="Yang Z.-L."/>
            <person name="Xu J."/>
            <person name="Martin F.M."/>
        </authorList>
    </citation>
    <scope>NUCLEOTIDE SEQUENCE</scope>
    <source>
        <strain evidence="5">BR01</strain>
    </source>
</reference>
<dbReference type="AlphaFoldDB" id="A0A8I2YK73"/>
<dbReference type="PANTHER" id="PTHR35897:SF1">
    <property type="entry name" value="METHYLTRANSFERASE AUSD"/>
    <property type="match status" value="1"/>
</dbReference>
<proteinExistence type="inferred from homology"/>
<dbReference type="GO" id="GO:0016740">
    <property type="term" value="F:transferase activity"/>
    <property type="evidence" value="ECO:0007669"/>
    <property type="project" value="UniProtKB-KW"/>
</dbReference>
<sequence>MYDHRLSPIACSCPLGRPTCIDNIAIGKTIFNPGPPVDGISVSGAQDLSGGKDIVPLAAAYELSPEQATFFKAQTGVDDDDNLRLGMSTLPEYVHILNLGQEQLDGILLDMGCCFGVDSRKAVADDFPLKNVVTTDLREEFFDMGHALFNTTPATYPINFVPGDVFSPNMLQVVPPFDKPPATEKPQLSTLTSLSPLAGRCAVIYAANFFHLFSEEKKSAARLRRSS</sequence>
<dbReference type="EMBL" id="JAGFBS010000020">
    <property type="protein sequence ID" value="KAG6373879.1"/>
    <property type="molecule type" value="Genomic_DNA"/>
</dbReference>
<gene>
    <name evidence="5" type="ORF">JVT61DRAFT_6032</name>
</gene>
<dbReference type="PANTHER" id="PTHR35897">
    <property type="entry name" value="METHYLTRANSFERASE AUSD"/>
    <property type="match status" value="1"/>
</dbReference>
<comment type="caution">
    <text evidence="5">The sequence shown here is derived from an EMBL/GenBank/DDBJ whole genome shotgun (WGS) entry which is preliminary data.</text>
</comment>
<keyword evidence="2" id="KW-0808">Transferase</keyword>
<dbReference type="InterPro" id="IPR029063">
    <property type="entry name" value="SAM-dependent_MTases_sf"/>
</dbReference>
<evidence type="ECO:0000256" key="3">
    <source>
        <dbReference type="ARBA" id="ARBA00022691"/>
    </source>
</evidence>
<organism evidence="5 6">
    <name type="scientific">Boletus reticuloceps</name>
    <dbReference type="NCBI Taxonomy" id="495285"/>
    <lineage>
        <taxon>Eukaryota</taxon>
        <taxon>Fungi</taxon>
        <taxon>Dikarya</taxon>
        <taxon>Basidiomycota</taxon>
        <taxon>Agaricomycotina</taxon>
        <taxon>Agaricomycetes</taxon>
        <taxon>Agaricomycetidae</taxon>
        <taxon>Boletales</taxon>
        <taxon>Boletineae</taxon>
        <taxon>Boletaceae</taxon>
        <taxon>Boletoideae</taxon>
        <taxon>Boletus</taxon>
    </lineage>
</organism>
<evidence type="ECO:0000256" key="1">
    <source>
        <dbReference type="ARBA" id="ARBA00005179"/>
    </source>
</evidence>
<protein>
    <submittedName>
        <fullName evidence="5">Uncharacterized protein</fullName>
    </submittedName>
</protein>
<dbReference type="OrthoDB" id="2094832at2759"/>
<keyword evidence="6" id="KW-1185">Reference proteome</keyword>
<dbReference type="Proteomes" id="UP000683000">
    <property type="component" value="Unassembled WGS sequence"/>
</dbReference>
<evidence type="ECO:0000313" key="5">
    <source>
        <dbReference type="EMBL" id="KAG6373879.1"/>
    </source>
</evidence>
<evidence type="ECO:0000313" key="6">
    <source>
        <dbReference type="Proteomes" id="UP000683000"/>
    </source>
</evidence>
<accession>A0A8I2YK73</accession>
<name>A0A8I2YK73_9AGAM</name>
<comment type="pathway">
    <text evidence="1">Secondary metabolite biosynthesis.</text>
</comment>
<dbReference type="Gene3D" id="3.40.50.150">
    <property type="entry name" value="Vaccinia Virus protein VP39"/>
    <property type="match status" value="1"/>
</dbReference>
<evidence type="ECO:0000256" key="2">
    <source>
        <dbReference type="ARBA" id="ARBA00022679"/>
    </source>
</evidence>
<evidence type="ECO:0000256" key="4">
    <source>
        <dbReference type="ARBA" id="ARBA00038314"/>
    </source>
</evidence>
<keyword evidence="3" id="KW-0949">S-adenosyl-L-methionine</keyword>
<comment type="similarity">
    <text evidence="4">Belongs to the class I-like SAM-binding methyltransferase superfamily.</text>
</comment>
<dbReference type="InterPro" id="IPR051654">
    <property type="entry name" value="Meroterpenoid_MTases"/>
</dbReference>